<comment type="caution">
    <text evidence="2">The sequence shown here is derived from an EMBL/GenBank/DDBJ whole genome shotgun (WGS) entry which is preliminary data.</text>
</comment>
<evidence type="ECO:0000313" key="3">
    <source>
        <dbReference type="Proteomes" id="UP000570514"/>
    </source>
</evidence>
<dbReference type="RefSeq" id="WP_167080172.1">
    <property type="nucleotide sequence ID" value="NZ_BAAADC010000001.1"/>
</dbReference>
<dbReference type="Proteomes" id="UP000570514">
    <property type="component" value="Unassembled WGS sequence"/>
</dbReference>
<dbReference type="InterPro" id="IPR002347">
    <property type="entry name" value="SDR_fam"/>
</dbReference>
<proteinExistence type="predicted"/>
<dbReference type="PANTHER" id="PTHR43157">
    <property type="entry name" value="PHOSPHATIDYLINOSITOL-GLYCAN BIOSYNTHESIS CLASS F PROTEIN-RELATED"/>
    <property type="match status" value="1"/>
</dbReference>
<dbReference type="PRINTS" id="PR00081">
    <property type="entry name" value="GDHRDH"/>
</dbReference>
<sequence>MNGKTVVITGGTSGIGEVAAIRLSEMGAKLVLVAREESRALATLAKLKGEGHSYHLADLSSLASVKHLASEIRSAHESIDVLINNAGGYFDTRQVTVDGLERTFAVNHMAYFVLTAGLFLNFKPGARIISTASDAHRMAKIDWDDLQSTTAYKGFTVYSNTKLMNILFTLELAKKLEGLGVAAFALHPGFVNTRFADNNDSGFAKFFQFLKKWIAITPEEGAKTIVHLVTTPGIENLSGSYWAKCKPSKPRKAAQNEADAKRLWEISERIAHG</sequence>
<dbReference type="InterPro" id="IPR036291">
    <property type="entry name" value="NAD(P)-bd_dom_sf"/>
</dbReference>
<dbReference type="PANTHER" id="PTHR43157:SF31">
    <property type="entry name" value="PHOSPHATIDYLINOSITOL-GLYCAN BIOSYNTHESIS CLASS F PROTEIN"/>
    <property type="match status" value="1"/>
</dbReference>
<gene>
    <name evidence="2" type="ORF">FHS83_000307</name>
</gene>
<dbReference type="EMBL" id="JAASRM010000001">
    <property type="protein sequence ID" value="NIK86989.1"/>
    <property type="molecule type" value="Genomic_DNA"/>
</dbReference>
<keyword evidence="3" id="KW-1185">Reference proteome</keyword>
<dbReference type="Gene3D" id="3.40.50.720">
    <property type="entry name" value="NAD(P)-binding Rossmann-like Domain"/>
    <property type="match status" value="1"/>
</dbReference>
<keyword evidence="1" id="KW-0560">Oxidoreductase</keyword>
<protein>
    <submittedName>
        <fullName evidence="2">NAD(P)-dependent dehydrogenase (Short-subunit alcohol dehydrogenase family)</fullName>
    </submittedName>
</protein>
<name>A0A846MUT5_9PROT</name>
<evidence type="ECO:0000256" key="1">
    <source>
        <dbReference type="ARBA" id="ARBA00023002"/>
    </source>
</evidence>
<dbReference type="GO" id="GO:0016491">
    <property type="term" value="F:oxidoreductase activity"/>
    <property type="evidence" value="ECO:0007669"/>
    <property type="project" value="UniProtKB-KW"/>
</dbReference>
<dbReference type="Pfam" id="PF00106">
    <property type="entry name" value="adh_short"/>
    <property type="match status" value="1"/>
</dbReference>
<dbReference type="CDD" id="cd05327">
    <property type="entry name" value="retinol-DH_like_SDR_c_like"/>
    <property type="match status" value="1"/>
</dbReference>
<reference evidence="2 3" key="1">
    <citation type="submission" date="2020-03" db="EMBL/GenBank/DDBJ databases">
        <title>Genomic Encyclopedia of Type Strains, Phase IV (KMG-IV): sequencing the most valuable type-strain genomes for metagenomic binning, comparative biology and taxonomic classification.</title>
        <authorList>
            <person name="Goeker M."/>
        </authorList>
    </citation>
    <scope>NUCLEOTIDE SEQUENCE [LARGE SCALE GENOMIC DNA]</scope>
    <source>
        <strain evidence="2 3">DSM 19867</strain>
    </source>
</reference>
<organism evidence="2 3">
    <name type="scientific">Rhizomicrobium palustre</name>
    <dbReference type="NCBI Taxonomy" id="189966"/>
    <lineage>
        <taxon>Bacteria</taxon>
        <taxon>Pseudomonadati</taxon>
        <taxon>Pseudomonadota</taxon>
        <taxon>Alphaproteobacteria</taxon>
        <taxon>Micropepsales</taxon>
        <taxon>Micropepsaceae</taxon>
        <taxon>Rhizomicrobium</taxon>
    </lineage>
</organism>
<evidence type="ECO:0000313" key="2">
    <source>
        <dbReference type="EMBL" id="NIK86989.1"/>
    </source>
</evidence>
<dbReference type="SUPFAM" id="SSF51735">
    <property type="entry name" value="NAD(P)-binding Rossmann-fold domains"/>
    <property type="match status" value="1"/>
</dbReference>
<accession>A0A846MUT5</accession>
<dbReference type="AlphaFoldDB" id="A0A846MUT5"/>